<dbReference type="Pfam" id="PF14534">
    <property type="entry name" value="DUF4440"/>
    <property type="match status" value="1"/>
</dbReference>
<evidence type="ECO:0000259" key="1">
    <source>
        <dbReference type="Pfam" id="PF14534"/>
    </source>
</evidence>
<organism evidence="2 3">
    <name type="scientific">Clostridium faecium</name>
    <dbReference type="NCBI Taxonomy" id="2762223"/>
    <lineage>
        <taxon>Bacteria</taxon>
        <taxon>Bacillati</taxon>
        <taxon>Bacillota</taxon>
        <taxon>Clostridia</taxon>
        <taxon>Eubacteriales</taxon>
        <taxon>Clostridiaceae</taxon>
        <taxon>Clostridium</taxon>
    </lineage>
</organism>
<dbReference type="SUPFAM" id="SSF54427">
    <property type="entry name" value="NTF2-like"/>
    <property type="match status" value="1"/>
</dbReference>
<dbReference type="InterPro" id="IPR032710">
    <property type="entry name" value="NTF2-like_dom_sf"/>
</dbReference>
<dbReference type="Gene3D" id="3.10.450.50">
    <property type="match status" value="1"/>
</dbReference>
<protein>
    <submittedName>
        <fullName evidence="2">DUF4440 domain-containing protein</fullName>
    </submittedName>
</protein>
<feature type="domain" description="DUF4440" evidence="1">
    <location>
        <begin position="8"/>
        <end position="113"/>
    </location>
</feature>
<gene>
    <name evidence="2" type="ORF">H9637_12750</name>
</gene>
<evidence type="ECO:0000313" key="2">
    <source>
        <dbReference type="EMBL" id="MBD8047900.1"/>
    </source>
</evidence>
<dbReference type="EMBL" id="JACSQB010000101">
    <property type="protein sequence ID" value="MBD8047900.1"/>
    <property type="molecule type" value="Genomic_DNA"/>
</dbReference>
<dbReference type="RefSeq" id="WP_191740859.1">
    <property type="nucleotide sequence ID" value="NZ_JACSQB010000101.1"/>
</dbReference>
<dbReference type="InterPro" id="IPR027843">
    <property type="entry name" value="DUF4440"/>
</dbReference>
<keyword evidence="3" id="KW-1185">Reference proteome</keyword>
<reference evidence="2 3" key="1">
    <citation type="submission" date="2020-08" db="EMBL/GenBank/DDBJ databases">
        <title>A Genomic Blueprint of the Chicken Gut Microbiome.</title>
        <authorList>
            <person name="Gilroy R."/>
            <person name="Ravi A."/>
            <person name="Getino M."/>
            <person name="Pursley I."/>
            <person name="Horton D.L."/>
            <person name="Alikhan N.-F."/>
            <person name="Baker D."/>
            <person name="Gharbi K."/>
            <person name="Hall N."/>
            <person name="Watson M."/>
            <person name="Adriaenssens E.M."/>
            <person name="Foster-Nyarko E."/>
            <person name="Jarju S."/>
            <person name="Secka A."/>
            <person name="Antonio M."/>
            <person name="Oren A."/>
            <person name="Chaudhuri R."/>
            <person name="La Ragione R.M."/>
            <person name="Hildebrand F."/>
            <person name="Pallen M.J."/>
        </authorList>
    </citation>
    <scope>NUCLEOTIDE SEQUENCE [LARGE SCALE GENOMIC DNA]</scope>
    <source>
        <strain evidence="2 3">N37</strain>
    </source>
</reference>
<sequence>MKNLREEILKLENELLKSEVRKLPEKIRELVTDDFIEYCSGGKEYHYESGDVFQEKNDESILKWEIIDFNIKELSEDCILALYKVIKHSNIDENNKYSLRSSIWKHVDGKWKMCFHQSTLTTKF</sequence>
<comment type="caution">
    <text evidence="2">The sequence shown here is derived from an EMBL/GenBank/DDBJ whole genome shotgun (WGS) entry which is preliminary data.</text>
</comment>
<name>A0ABR8YUJ0_9CLOT</name>
<evidence type="ECO:0000313" key="3">
    <source>
        <dbReference type="Proteomes" id="UP000627166"/>
    </source>
</evidence>
<accession>A0ABR8YUJ0</accession>
<dbReference type="Proteomes" id="UP000627166">
    <property type="component" value="Unassembled WGS sequence"/>
</dbReference>
<proteinExistence type="predicted"/>